<dbReference type="AlphaFoldDB" id="A0A392R2D7"/>
<evidence type="ECO:0000313" key="1">
    <source>
        <dbReference type="EMBL" id="MCI30738.1"/>
    </source>
</evidence>
<comment type="caution">
    <text evidence="1">The sequence shown here is derived from an EMBL/GenBank/DDBJ whole genome shotgun (WGS) entry which is preliminary data.</text>
</comment>
<name>A0A392R2D7_9FABA</name>
<proteinExistence type="predicted"/>
<dbReference type="Proteomes" id="UP000265520">
    <property type="component" value="Unassembled WGS sequence"/>
</dbReference>
<evidence type="ECO:0000313" key="2">
    <source>
        <dbReference type="Proteomes" id="UP000265520"/>
    </source>
</evidence>
<dbReference type="Gene3D" id="3.90.260.10">
    <property type="entry name" value="Transglutaminase-like"/>
    <property type="match status" value="1"/>
</dbReference>
<protein>
    <submittedName>
        <fullName evidence="1">DNA repair protein complementing XP-C cells</fullName>
    </submittedName>
</protein>
<keyword evidence="2" id="KW-1185">Reference proteome</keyword>
<reference evidence="1 2" key="1">
    <citation type="journal article" date="2018" name="Front. Plant Sci.">
        <title>Red Clover (Trifolium pratense) and Zigzag Clover (T. medium) - A Picture of Genomic Similarities and Differences.</title>
        <authorList>
            <person name="Dluhosova J."/>
            <person name="Istvanek J."/>
            <person name="Nedelnik J."/>
            <person name="Repkova J."/>
        </authorList>
    </citation>
    <scope>NUCLEOTIDE SEQUENCE [LARGE SCALE GENOMIC DNA]</scope>
    <source>
        <strain evidence="2">cv. 10/8</strain>
        <tissue evidence="1">Leaf</tissue>
    </source>
</reference>
<organism evidence="1 2">
    <name type="scientific">Trifolium medium</name>
    <dbReference type="NCBI Taxonomy" id="97028"/>
    <lineage>
        <taxon>Eukaryota</taxon>
        <taxon>Viridiplantae</taxon>
        <taxon>Streptophyta</taxon>
        <taxon>Embryophyta</taxon>
        <taxon>Tracheophyta</taxon>
        <taxon>Spermatophyta</taxon>
        <taxon>Magnoliopsida</taxon>
        <taxon>eudicotyledons</taxon>
        <taxon>Gunneridae</taxon>
        <taxon>Pentapetalae</taxon>
        <taxon>rosids</taxon>
        <taxon>fabids</taxon>
        <taxon>Fabales</taxon>
        <taxon>Fabaceae</taxon>
        <taxon>Papilionoideae</taxon>
        <taxon>50 kb inversion clade</taxon>
        <taxon>NPAAA clade</taxon>
        <taxon>Hologalegina</taxon>
        <taxon>IRL clade</taxon>
        <taxon>Trifolieae</taxon>
        <taxon>Trifolium</taxon>
    </lineage>
</organism>
<accession>A0A392R2D7</accession>
<dbReference type="InterPro" id="IPR036985">
    <property type="entry name" value="Transglutaminase-like_sf"/>
</dbReference>
<dbReference type="EMBL" id="LXQA010181800">
    <property type="protein sequence ID" value="MCI30738.1"/>
    <property type="molecule type" value="Genomic_DNA"/>
</dbReference>
<sequence length="73" mass="8272">MDKKEELDDSDWEDGTVAMDDHSMTIELNVTPDSSVPKKIRRELAELVHKVHLLCLLARGRLIDSACDDPLIQ</sequence>
<feature type="non-terminal residue" evidence="1">
    <location>
        <position position="73"/>
    </location>
</feature>